<dbReference type="InterPro" id="IPR040999">
    <property type="entry name" value="Mak_N_cap"/>
</dbReference>
<feature type="compositionally biased region" description="Low complexity" evidence="15">
    <location>
        <begin position="387"/>
        <end position="399"/>
    </location>
</feature>
<comment type="pathway">
    <text evidence="1">Glycan biosynthesis; glycogen biosynthesis.</text>
</comment>
<evidence type="ECO:0000256" key="11">
    <source>
        <dbReference type="ARBA" id="ARBA00023056"/>
    </source>
</evidence>
<dbReference type="GO" id="GO:0005524">
    <property type="term" value="F:ATP binding"/>
    <property type="evidence" value="ECO:0007669"/>
    <property type="project" value="UniProtKB-KW"/>
</dbReference>
<gene>
    <name evidence="18" type="ORF">GB883_20455</name>
</gene>
<dbReference type="AlphaFoldDB" id="A0A7J5UIL8"/>
<organism evidence="18 19">
    <name type="scientific">Georgenia thermotolerans</name>
    <dbReference type="NCBI Taxonomy" id="527326"/>
    <lineage>
        <taxon>Bacteria</taxon>
        <taxon>Bacillati</taxon>
        <taxon>Actinomycetota</taxon>
        <taxon>Actinomycetes</taxon>
        <taxon>Micrococcales</taxon>
        <taxon>Bogoriellaceae</taxon>
        <taxon>Georgenia</taxon>
    </lineage>
</organism>
<accession>A0A7J5UIL8</accession>
<comment type="similarity">
    <text evidence="2">Belongs to the aminoglycoside phosphotransferase family.</text>
</comment>
<evidence type="ECO:0000256" key="12">
    <source>
        <dbReference type="ARBA" id="ARBA00023277"/>
    </source>
</evidence>
<reference evidence="18 19" key="1">
    <citation type="submission" date="2019-10" db="EMBL/GenBank/DDBJ databases">
        <title>Georgenia wutianyii sp. nov. and Georgenia yuyongxinii sp. nov. isolated from plateau pika (Ochotona curzoniae) in the Qinghai-Tibet plateau of China.</title>
        <authorList>
            <person name="Tian Z."/>
        </authorList>
    </citation>
    <scope>NUCLEOTIDE SEQUENCE [LARGE SCALE GENOMIC DNA]</scope>
    <source>
        <strain evidence="18 19">DSM 21501</strain>
    </source>
</reference>
<comment type="subunit">
    <text evidence="3">Monomer.</text>
</comment>
<dbReference type="SUPFAM" id="SSF56112">
    <property type="entry name" value="Protein kinase-like (PK-like)"/>
    <property type="match status" value="1"/>
</dbReference>
<keyword evidence="11" id="KW-0320">Glycogen biosynthesis</keyword>
<dbReference type="Pfam" id="PF18085">
    <property type="entry name" value="Mak_N_cap"/>
    <property type="match status" value="1"/>
</dbReference>
<dbReference type="EMBL" id="WHJE01000219">
    <property type="protein sequence ID" value="KAE8762225.1"/>
    <property type="molecule type" value="Genomic_DNA"/>
</dbReference>
<dbReference type="OrthoDB" id="3787729at2"/>
<dbReference type="GO" id="GO:0005978">
    <property type="term" value="P:glycogen biosynthetic process"/>
    <property type="evidence" value="ECO:0007669"/>
    <property type="project" value="UniProtKB-UniPathway"/>
</dbReference>
<evidence type="ECO:0000256" key="2">
    <source>
        <dbReference type="ARBA" id="ARBA00006219"/>
    </source>
</evidence>
<evidence type="ECO:0000256" key="14">
    <source>
        <dbReference type="ARBA" id="ARBA00049067"/>
    </source>
</evidence>
<keyword evidence="9" id="KW-0418">Kinase</keyword>
<comment type="catalytic activity">
    <reaction evidence="14">
        <text>D-maltose + ATP = alpha-maltose 1-phosphate + ADP + H(+)</text>
        <dbReference type="Rhea" id="RHEA:31915"/>
        <dbReference type="ChEBI" id="CHEBI:15378"/>
        <dbReference type="ChEBI" id="CHEBI:17306"/>
        <dbReference type="ChEBI" id="CHEBI:30616"/>
        <dbReference type="ChEBI" id="CHEBI:63576"/>
        <dbReference type="ChEBI" id="CHEBI:456216"/>
        <dbReference type="EC" id="2.7.1.175"/>
    </reaction>
</comment>
<keyword evidence="12" id="KW-0119">Carbohydrate metabolism</keyword>
<evidence type="ECO:0000313" key="19">
    <source>
        <dbReference type="Proteomes" id="UP000451860"/>
    </source>
</evidence>
<name>A0A7J5UIL8_9MICO</name>
<evidence type="ECO:0000259" key="16">
    <source>
        <dbReference type="Pfam" id="PF01636"/>
    </source>
</evidence>
<keyword evidence="10" id="KW-0067">ATP-binding</keyword>
<dbReference type="RefSeq" id="WP_152202127.1">
    <property type="nucleotide sequence ID" value="NZ_VUKF01000010.1"/>
</dbReference>
<evidence type="ECO:0000313" key="18">
    <source>
        <dbReference type="EMBL" id="KAE8762225.1"/>
    </source>
</evidence>
<evidence type="ECO:0000256" key="6">
    <source>
        <dbReference type="ARBA" id="ARBA00022600"/>
    </source>
</evidence>
<proteinExistence type="inferred from homology"/>
<evidence type="ECO:0000256" key="8">
    <source>
        <dbReference type="ARBA" id="ARBA00022741"/>
    </source>
</evidence>
<protein>
    <recommendedName>
        <fullName evidence="5">Maltokinase</fullName>
        <ecNumber evidence="4">2.7.1.175</ecNumber>
    </recommendedName>
    <alternativeName>
        <fullName evidence="13">Maltose-1-phosphate synthase</fullName>
    </alternativeName>
</protein>
<dbReference type="Gene3D" id="3.90.1200.10">
    <property type="match status" value="1"/>
</dbReference>
<evidence type="ECO:0000256" key="3">
    <source>
        <dbReference type="ARBA" id="ARBA00011245"/>
    </source>
</evidence>
<feature type="region of interest" description="Disordered" evidence="15">
    <location>
        <begin position="377"/>
        <end position="399"/>
    </location>
</feature>
<comment type="caution">
    <text evidence="18">The sequence shown here is derived from an EMBL/GenBank/DDBJ whole genome shotgun (WGS) entry which is preliminary data.</text>
</comment>
<evidence type="ECO:0000256" key="15">
    <source>
        <dbReference type="SAM" id="MobiDB-lite"/>
    </source>
</evidence>
<keyword evidence="7 18" id="KW-0808">Transferase</keyword>
<dbReference type="GO" id="GO:0016301">
    <property type="term" value="F:kinase activity"/>
    <property type="evidence" value="ECO:0007669"/>
    <property type="project" value="UniProtKB-KW"/>
</dbReference>
<dbReference type="Proteomes" id="UP000451860">
    <property type="component" value="Unassembled WGS sequence"/>
</dbReference>
<dbReference type="InterPro" id="IPR002575">
    <property type="entry name" value="Aminoglycoside_PTrfase"/>
</dbReference>
<sequence>MTASEALRAALPAWMARQRWYTGKGREPRLEPVGGLALPGPDGVDVATWLVRDVGAAEPVLYQVPLTVRPAAVPGLEHALVAEAPGQVVYDGCHDPAGAAALLAAVVDEARLGPAGGDDDLGARGHRAGAAVFATGSRVLRGEQSNTSIIFDVADGAPVILKVFRVVQAGHNPDVEVQEALASGGSTRVPRPLGDLLGWWPDGDRRAEGHLAFAQEFLPGVEDAWRVALRALETGTDFADRARALGEATAEVHAVLARALPTAEADEAAREAMLDGWRQRFAAAVEAVPELAARAEDVEAVLRAGAAAPWPPLQRIHGDYHLGQVLDVPGRGWVLLDFEGEPLRPLAERTAPDLPQRDIAGMLRSFDYAAGSATVAARESGGSTKTPAGPAAAGREAGQAAELSAHEAWASRAREAFLDGYGAATGRDPRADAALLRALELDKALYEAVYEARNRPDWLPIPLAGVTRLLVG</sequence>
<evidence type="ECO:0000256" key="7">
    <source>
        <dbReference type="ARBA" id="ARBA00022679"/>
    </source>
</evidence>
<evidence type="ECO:0000256" key="5">
    <source>
        <dbReference type="ARBA" id="ARBA00013882"/>
    </source>
</evidence>
<evidence type="ECO:0000259" key="17">
    <source>
        <dbReference type="Pfam" id="PF18085"/>
    </source>
</evidence>
<dbReference type="Pfam" id="PF01636">
    <property type="entry name" value="APH"/>
    <property type="match status" value="1"/>
</dbReference>
<keyword evidence="8" id="KW-0547">Nucleotide-binding</keyword>
<dbReference type="UniPathway" id="UPA00164"/>
<keyword evidence="6" id="KW-0321">Glycogen metabolism</keyword>
<dbReference type="EC" id="2.7.1.175" evidence="4"/>
<feature type="domain" description="Aminoglycoside phosphotransferase" evidence="16">
    <location>
        <begin position="139"/>
        <end position="383"/>
    </location>
</feature>
<evidence type="ECO:0000256" key="9">
    <source>
        <dbReference type="ARBA" id="ARBA00022777"/>
    </source>
</evidence>
<evidence type="ECO:0000256" key="13">
    <source>
        <dbReference type="ARBA" id="ARBA00031251"/>
    </source>
</evidence>
<dbReference type="InterPro" id="IPR011009">
    <property type="entry name" value="Kinase-like_dom_sf"/>
</dbReference>
<keyword evidence="19" id="KW-1185">Reference proteome</keyword>
<feature type="domain" description="Maltokinase N-terminal cap" evidence="17">
    <location>
        <begin position="14"/>
        <end position="95"/>
    </location>
</feature>
<evidence type="ECO:0000256" key="10">
    <source>
        <dbReference type="ARBA" id="ARBA00022840"/>
    </source>
</evidence>
<evidence type="ECO:0000256" key="1">
    <source>
        <dbReference type="ARBA" id="ARBA00004964"/>
    </source>
</evidence>
<evidence type="ECO:0000256" key="4">
    <source>
        <dbReference type="ARBA" id="ARBA00011962"/>
    </source>
</evidence>